<feature type="compositionally biased region" description="Acidic residues" evidence="3">
    <location>
        <begin position="291"/>
        <end position="311"/>
    </location>
</feature>
<accession>A0A6A6I7J9</accession>
<evidence type="ECO:0008006" key="6">
    <source>
        <dbReference type="Google" id="ProtNLM"/>
    </source>
</evidence>
<dbReference type="RefSeq" id="XP_033681183.1">
    <property type="nucleotide sequence ID" value="XM_033829590.1"/>
</dbReference>
<dbReference type="InterPro" id="IPR037231">
    <property type="entry name" value="NAP-like_sf"/>
</dbReference>
<feature type="compositionally biased region" description="Acidic residues" evidence="3">
    <location>
        <begin position="241"/>
        <end position="256"/>
    </location>
</feature>
<name>A0A6A6I7J9_9PLEO</name>
<evidence type="ECO:0000256" key="2">
    <source>
        <dbReference type="RuleBase" id="RU003876"/>
    </source>
</evidence>
<dbReference type="GO" id="GO:0006334">
    <property type="term" value="P:nucleosome assembly"/>
    <property type="evidence" value="ECO:0007669"/>
    <property type="project" value="InterPro"/>
</dbReference>
<dbReference type="SUPFAM" id="SSF143113">
    <property type="entry name" value="NAP-like"/>
    <property type="match status" value="1"/>
</dbReference>
<dbReference type="Gene3D" id="3.30.1120.90">
    <property type="entry name" value="Nucleosome assembly protein"/>
    <property type="match status" value="1"/>
</dbReference>
<dbReference type="EMBL" id="ML987199">
    <property type="protein sequence ID" value="KAF2246179.1"/>
    <property type="molecule type" value="Genomic_DNA"/>
</dbReference>
<feature type="region of interest" description="Disordered" evidence="3">
    <location>
        <begin position="237"/>
        <end position="263"/>
    </location>
</feature>
<comment type="similarity">
    <text evidence="1 2">Belongs to the nucleosome assembly protein (NAP) family.</text>
</comment>
<dbReference type="AlphaFoldDB" id="A0A6A6I7J9"/>
<evidence type="ECO:0000313" key="5">
    <source>
        <dbReference type="Proteomes" id="UP000800094"/>
    </source>
</evidence>
<organism evidence="4 5">
    <name type="scientific">Trematosphaeria pertusa</name>
    <dbReference type="NCBI Taxonomy" id="390896"/>
    <lineage>
        <taxon>Eukaryota</taxon>
        <taxon>Fungi</taxon>
        <taxon>Dikarya</taxon>
        <taxon>Ascomycota</taxon>
        <taxon>Pezizomycotina</taxon>
        <taxon>Dothideomycetes</taxon>
        <taxon>Pleosporomycetidae</taxon>
        <taxon>Pleosporales</taxon>
        <taxon>Massarineae</taxon>
        <taxon>Trematosphaeriaceae</taxon>
        <taxon>Trematosphaeria</taxon>
    </lineage>
</organism>
<dbReference type="PANTHER" id="PTHR11875">
    <property type="entry name" value="TESTIS-SPECIFIC Y-ENCODED PROTEIN"/>
    <property type="match status" value="1"/>
</dbReference>
<reference evidence="4" key="1">
    <citation type="journal article" date="2020" name="Stud. Mycol.">
        <title>101 Dothideomycetes genomes: a test case for predicting lifestyles and emergence of pathogens.</title>
        <authorList>
            <person name="Haridas S."/>
            <person name="Albert R."/>
            <person name="Binder M."/>
            <person name="Bloem J."/>
            <person name="Labutti K."/>
            <person name="Salamov A."/>
            <person name="Andreopoulos B."/>
            <person name="Baker S."/>
            <person name="Barry K."/>
            <person name="Bills G."/>
            <person name="Bluhm B."/>
            <person name="Cannon C."/>
            <person name="Castanera R."/>
            <person name="Culley D."/>
            <person name="Daum C."/>
            <person name="Ezra D."/>
            <person name="Gonzalez J."/>
            <person name="Henrissat B."/>
            <person name="Kuo A."/>
            <person name="Liang C."/>
            <person name="Lipzen A."/>
            <person name="Lutzoni F."/>
            <person name="Magnuson J."/>
            <person name="Mondo S."/>
            <person name="Nolan M."/>
            <person name="Ohm R."/>
            <person name="Pangilinan J."/>
            <person name="Park H.-J."/>
            <person name="Ramirez L."/>
            <person name="Alfaro M."/>
            <person name="Sun H."/>
            <person name="Tritt A."/>
            <person name="Yoshinaga Y."/>
            <person name="Zwiers L.-H."/>
            <person name="Turgeon B."/>
            <person name="Goodwin S."/>
            <person name="Spatafora J."/>
            <person name="Crous P."/>
            <person name="Grigoriev I."/>
        </authorList>
    </citation>
    <scope>NUCLEOTIDE SEQUENCE</scope>
    <source>
        <strain evidence="4">CBS 122368</strain>
    </source>
</reference>
<feature type="region of interest" description="Disordered" evidence="3">
    <location>
        <begin position="291"/>
        <end position="335"/>
    </location>
</feature>
<dbReference type="GeneID" id="54582920"/>
<sequence>MAETRPEEVLVNFEELRVLEAEFDDAEVELVRKSEALYRPLWEKRAELIKKIPHFWTLVFEQAPPEFDNFVQPSDSKVFVDCLKSLDVSRFEIDDPKGSPRSFSIKFGFGDNEYFENKVLEKKFWFRKSKDWDGHVSEPVKINWKKGKDLTGGLTDAAYELAQARRKLAKTANGSAKSKETNLPEYKALAKKIEESTEASVSFFAWFGFVSSYRWISAEESEEASRARAERLEKIKRGEKVEEEEDDDEDEPDYQETEVFPQGDEVATLIAEEMWPSALKYFKYSHEADDDDLSELDVEDMDEDDSSDDEIDIRGLVGKGRKSSDSPPPKKQRKA</sequence>
<protein>
    <recommendedName>
        <fullName evidence="6">Nap family protein</fullName>
    </recommendedName>
</protein>
<evidence type="ECO:0000256" key="1">
    <source>
        <dbReference type="ARBA" id="ARBA00009947"/>
    </source>
</evidence>
<dbReference type="GO" id="GO:0005634">
    <property type="term" value="C:nucleus"/>
    <property type="evidence" value="ECO:0007669"/>
    <property type="project" value="InterPro"/>
</dbReference>
<gene>
    <name evidence="4" type="ORF">BU26DRAFT_521648</name>
</gene>
<evidence type="ECO:0000256" key="3">
    <source>
        <dbReference type="SAM" id="MobiDB-lite"/>
    </source>
</evidence>
<dbReference type="Proteomes" id="UP000800094">
    <property type="component" value="Unassembled WGS sequence"/>
</dbReference>
<keyword evidence="5" id="KW-1185">Reference proteome</keyword>
<evidence type="ECO:0000313" key="4">
    <source>
        <dbReference type="EMBL" id="KAF2246179.1"/>
    </source>
</evidence>
<dbReference type="Pfam" id="PF00956">
    <property type="entry name" value="NAP"/>
    <property type="match status" value="1"/>
</dbReference>
<proteinExistence type="inferred from homology"/>
<dbReference type="OrthoDB" id="19419at2759"/>
<dbReference type="InterPro" id="IPR002164">
    <property type="entry name" value="NAP_family"/>
</dbReference>